<reference evidence="4 5" key="2">
    <citation type="submission" date="2025-04" db="UniProtKB">
        <authorList>
            <consortium name="RefSeq"/>
        </authorList>
    </citation>
    <scope>IDENTIFICATION</scope>
    <source>
        <tissue evidence="4 5">Blood</tissue>
    </source>
</reference>
<dbReference type="Proteomes" id="UP000221080">
    <property type="component" value="Chromosome 1"/>
</dbReference>
<dbReference type="AlphaFoldDB" id="A0A2D0R3H0"/>
<dbReference type="InterPro" id="IPR055287">
    <property type="entry name" value="IL-16-like"/>
</dbReference>
<dbReference type="RefSeq" id="XP_017324339.1">
    <property type="nucleotide sequence ID" value="XM_017468850.3"/>
</dbReference>
<dbReference type="Gene3D" id="2.30.42.10">
    <property type="match status" value="2"/>
</dbReference>
<evidence type="ECO:0000256" key="1">
    <source>
        <dbReference type="SAM" id="MobiDB-lite"/>
    </source>
</evidence>
<feature type="compositionally biased region" description="Polar residues" evidence="1">
    <location>
        <begin position="753"/>
        <end position="765"/>
    </location>
</feature>
<sequence>MDISVGSTHVPEYSAYQSESAPRDGIRESSKCSEEQNQSQSHAVPAQSAVKFKIRSAKERQQSLTKASSFTSTCETQKANRSVKECREEMPRDHTLSPPSPDTDMTDKRRPKLLNQLSFTKKAEMSISSETSSTSQKKPDCVESPSTNVTGRTEWRQAYVANRSKSLDWRGSTNEGGQKNQMEVIRNTKDLEGRSIQRSESLVANEAANRPNSNEMARPLKRVSLQMQPFKGTGQRKQDSNGLIASAVSGTSPVRTVALAQSFPSRLKASQSQDSTEGRKGPWHTGHSGTKPDQAEHHLRSPVTASKVNEITGNHSVMGRDGHNVLEDNSEASSRVITSATFSSVHDTDSNLNRNNPTNRSLDEPPSVSSFSKMKRVSYKPEKCGTFPKTSFKKEQMNFTTLPDTSFVLPSGKDNLVTMSTRSKEKPLSQDSISLVSNNSMCNERRLTGHSTGLGTHSLDRSRTRHFTAPISYSAYGLSNSNNIQKSTVKEIESQVETMTSNSKQTKGMETIPGKQPHSSQEGVILQTKPQSSQTMTADSEKHHQEHGVGLECGSSGNPSKKSEDLLENVQEPSLVSVRNTIHKFEALALQSQSSSRIQHPRRAFSVTEKPTVVASVTKTYSQRSLGIRLDNWNRECLRENLFSTSEVSNEPLNMHDLSGPVQITTQDKEGSAVKTQSRGTKSQEPGVVQTLKLPDESPSDQKNEAKFTMMNKDTDEPDFSKGSNPKSFQKLKNIHLTEEKVRNYVSSAMSHNFQKPNGITNVSHSDLKDFSPKSESKSSSTKDKAFLMSESTPVLPHSDSSTAVKSTLLTGNSAYSKSPSNLPSDSVVIPPIQVFSSASGDLSNTIKDEKVAAKVIRWIMHKGVDDENGEDDDDDDEDDEGTERGYDSDSGESSVTITSNMSNRSFSMSLVELRSLGGLEDENWMSKRTLSMSSDVSALSSVTLLDMDELECLLNDVRGLDDDDALEDYEDMHVVVLHKEAGIGLGFTVAGGVDQNKPMTVHKVLRSGIAAQEGSIRVGDQVLSINGTALHNSTHKEALNTMRKARGRPMAVVVIRRGDVTETCYSTKDSPQKAAANPGSRVRVTLNKSSSDLGFSLEGGVGSILGDKPLTVQRLFQGGPVGKVFPGDELLEIEGQRLEGLRRLEVWHLIKRLPPGPVEVLLQRPHQLY</sequence>
<dbReference type="OMA" id="LEDENWM"/>
<dbReference type="PANTHER" id="PTHR48484:SF1">
    <property type="entry name" value="DENTIN SIALOPHOSPHOPROTEIN"/>
    <property type="match status" value="1"/>
</dbReference>
<feature type="compositionally biased region" description="Acidic residues" evidence="1">
    <location>
        <begin position="867"/>
        <end position="882"/>
    </location>
</feature>
<dbReference type="STRING" id="7998.ENSIPUP00000005967"/>
<feature type="compositionally biased region" description="Polar residues" evidence="1">
    <location>
        <begin position="517"/>
        <end position="538"/>
    </location>
</feature>
<dbReference type="PANTHER" id="PTHR48484">
    <property type="entry name" value="PRO-INTERLEUKIN-16"/>
    <property type="match status" value="1"/>
</dbReference>
<dbReference type="RefSeq" id="XP_017324362.1">
    <property type="nucleotide sequence ID" value="XM_017468873.3"/>
</dbReference>
<dbReference type="InterPro" id="IPR036034">
    <property type="entry name" value="PDZ_sf"/>
</dbReference>
<dbReference type="KEGG" id="ipu:108265956"/>
<organism evidence="3 4">
    <name type="scientific">Ictalurus punctatus</name>
    <name type="common">Channel catfish</name>
    <name type="synonym">Silurus punctatus</name>
    <dbReference type="NCBI Taxonomy" id="7998"/>
    <lineage>
        <taxon>Eukaryota</taxon>
        <taxon>Metazoa</taxon>
        <taxon>Chordata</taxon>
        <taxon>Craniata</taxon>
        <taxon>Vertebrata</taxon>
        <taxon>Euteleostomi</taxon>
        <taxon>Actinopterygii</taxon>
        <taxon>Neopterygii</taxon>
        <taxon>Teleostei</taxon>
        <taxon>Ostariophysi</taxon>
        <taxon>Siluriformes</taxon>
        <taxon>Ictaluridae</taxon>
        <taxon>Ictalurus</taxon>
    </lineage>
</organism>
<feature type="compositionally biased region" description="Basic and acidic residues" evidence="1">
    <location>
        <begin position="539"/>
        <end position="549"/>
    </location>
</feature>
<feature type="region of interest" description="Disordered" evidence="1">
    <location>
        <begin position="262"/>
        <end position="302"/>
    </location>
</feature>
<dbReference type="Pfam" id="PF00595">
    <property type="entry name" value="PDZ"/>
    <property type="match status" value="1"/>
</dbReference>
<feature type="region of interest" description="Disordered" evidence="1">
    <location>
        <begin position="343"/>
        <end position="375"/>
    </location>
</feature>
<dbReference type="SMART" id="SM00228">
    <property type="entry name" value="PDZ"/>
    <property type="match status" value="2"/>
</dbReference>
<feature type="region of interest" description="Disordered" evidence="1">
    <location>
        <begin position="668"/>
        <end position="703"/>
    </location>
</feature>
<dbReference type="GO" id="GO:0050930">
    <property type="term" value="P:induction of positive chemotaxis"/>
    <property type="evidence" value="ECO:0007669"/>
    <property type="project" value="InterPro"/>
</dbReference>
<protein>
    <submittedName>
        <fullName evidence="4 5">Uncharacterized protein si:dkey-92i15.4</fullName>
    </submittedName>
</protein>
<name>A0A2D0R3H0_ICTPU</name>
<dbReference type="OrthoDB" id="42382at2759"/>
<feature type="domain" description="PDZ" evidence="2">
    <location>
        <begin position="1084"/>
        <end position="1153"/>
    </location>
</feature>
<dbReference type="PROSITE" id="PS50106">
    <property type="entry name" value="PDZ"/>
    <property type="match status" value="2"/>
</dbReference>
<dbReference type="InterPro" id="IPR001478">
    <property type="entry name" value="PDZ"/>
</dbReference>
<evidence type="ECO:0000313" key="4">
    <source>
        <dbReference type="RefSeq" id="XP_017324339.1"/>
    </source>
</evidence>
<feature type="compositionally biased region" description="Basic and acidic residues" evidence="1">
    <location>
        <begin position="766"/>
        <end position="785"/>
    </location>
</feature>
<feature type="compositionally biased region" description="Polar residues" evidence="1">
    <location>
        <begin position="495"/>
        <end position="508"/>
    </location>
</feature>
<dbReference type="SUPFAM" id="SSF50156">
    <property type="entry name" value="PDZ domain-like"/>
    <property type="match status" value="2"/>
</dbReference>
<dbReference type="GeneID" id="108265956"/>
<feature type="compositionally biased region" description="Basic and acidic residues" evidence="1">
    <location>
        <begin position="82"/>
        <end position="95"/>
    </location>
</feature>
<feature type="compositionally biased region" description="Low complexity" evidence="1">
    <location>
        <begin position="126"/>
        <end position="135"/>
    </location>
</feature>
<feature type="region of interest" description="Disordered" evidence="1">
    <location>
        <begin position="865"/>
        <end position="900"/>
    </location>
</feature>
<feature type="compositionally biased region" description="Polar residues" evidence="1">
    <location>
        <begin position="343"/>
        <end position="360"/>
    </location>
</feature>
<feature type="compositionally biased region" description="Polar residues" evidence="1">
    <location>
        <begin position="262"/>
        <end position="275"/>
    </location>
</feature>
<reference evidence="3" key="1">
    <citation type="journal article" date="2016" name="Nat. Commun.">
        <title>The channel catfish genome sequence provides insights into the evolution of scale formation in teleosts.</title>
        <authorList>
            <person name="Liu Z."/>
            <person name="Liu S."/>
            <person name="Yao J."/>
            <person name="Bao L."/>
            <person name="Zhang J."/>
            <person name="Li Y."/>
            <person name="Jiang C."/>
            <person name="Sun L."/>
            <person name="Wang R."/>
            <person name="Zhang Y."/>
            <person name="Zhou T."/>
            <person name="Zeng Q."/>
            <person name="Fu Q."/>
            <person name="Gao S."/>
            <person name="Li N."/>
            <person name="Koren S."/>
            <person name="Jiang Y."/>
            <person name="Zimin A."/>
            <person name="Xu P."/>
            <person name="Phillippy A.M."/>
            <person name="Geng X."/>
            <person name="Song L."/>
            <person name="Sun F."/>
            <person name="Li C."/>
            <person name="Wang X."/>
            <person name="Chen A."/>
            <person name="Jin Y."/>
            <person name="Yuan Z."/>
            <person name="Yang Y."/>
            <person name="Tan S."/>
            <person name="Peatman E."/>
            <person name="Lu J."/>
            <person name="Qin Z."/>
            <person name="Dunham R."/>
            <person name="Li Z."/>
            <person name="Sonstegard T."/>
            <person name="Feng J."/>
            <person name="Danzmann R.G."/>
            <person name="Schroeder S."/>
            <person name="Scheffler B."/>
            <person name="Duke M.V."/>
            <person name="Ballard L."/>
            <person name="Kucuktas H."/>
            <person name="Kaltenboeck L."/>
            <person name="Liu H."/>
            <person name="Armbruster J."/>
            <person name="Xie Y."/>
            <person name="Kirby M.L."/>
            <person name="Tian Y."/>
            <person name="Flanagan M.E."/>
            <person name="Mu W."/>
            <person name="Waldbieser G.C."/>
        </authorList>
    </citation>
    <scope>NUCLEOTIDE SEQUENCE [LARGE SCALE GENOMIC DNA]</scope>
    <source>
        <strain evidence="3">SDA103</strain>
    </source>
</reference>
<feature type="compositionally biased region" description="Basic and acidic residues" evidence="1">
    <location>
        <begin position="694"/>
        <end position="703"/>
    </location>
</feature>
<gene>
    <name evidence="4 5" type="primary">si:dkey-92i15.4</name>
</gene>
<dbReference type="GO" id="GO:0030595">
    <property type="term" value="P:leukocyte chemotaxis"/>
    <property type="evidence" value="ECO:0007669"/>
    <property type="project" value="TreeGrafter"/>
</dbReference>
<dbReference type="GO" id="GO:0005125">
    <property type="term" value="F:cytokine activity"/>
    <property type="evidence" value="ECO:0007669"/>
    <property type="project" value="InterPro"/>
</dbReference>
<evidence type="ECO:0000313" key="5">
    <source>
        <dbReference type="RefSeq" id="XP_017324362.1"/>
    </source>
</evidence>
<feature type="compositionally biased region" description="Basic and acidic residues" evidence="1">
    <location>
        <begin position="21"/>
        <end position="34"/>
    </location>
</feature>
<feature type="compositionally biased region" description="Polar residues" evidence="1">
    <location>
        <begin position="674"/>
        <end position="684"/>
    </location>
</feature>
<feature type="region of interest" description="Disordered" evidence="1">
    <location>
        <begin position="753"/>
        <end position="785"/>
    </location>
</feature>
<accession>A0A2D0R3H0</accession>
<proteinExistence type="predicted"/>
<feature type="region of interest" description="Disordered" evidence="1">
    <location>
        <begin position="493"/>
        <end position="566"/>
    </location>
</feature>
<evidence type="ECO:0000259" key="2">
    <source>
        <dbReference type="PROSITE" id="PS50106"/>
    </source>
</evidence>
<evidence type="ECO:0000313" key="3">
    <source>
        <dbReference type="Proteomes" id="UP000221080"/>
    </source>
</evidence>
<feature type="region of interest" description="Disordered" evidence="1">
    <location>
        <begin position="1"/>
        <end position="155"/>
    </location>
</feature>
<keyword evidence="3" id="KW-1185">Reference proteome</keyword>
<feature type="compositionally biased region" description="Polar residues" evidence="1">
    <location>
        <begin position="62"/>
        <end position="80"/>
    </location>
</feature>
<dbReference type="GO" id="GO:0042609">
    <property type="term" value="F:CD4 receptor binding"/>
    <property type="evidence" value="ECO:0007669"/>
    <property type="project" value="TreeGrafter"/>
</dbReference>
<feature type="domain" description="PDZ" evidence="2">
    <location>
        <begin position="975"/>
        <end position="1058"/>
    </location>
</feature>